<organism evidence="2 3">
    <name type="scientific">Pleuronectes platessa</name>
    <name type="common">European plaice</name>
    <dbReference type="NCBI Taxonomy" id="8262"/>
    <lineage>
        <taxon>Eukaryota</taxon>
        <taxon>Metazoa</taxon>
        <taxon>Chordata</taxon>
        <taxon>Craniata</taxon>
        <taxon>Vertebrata</taxon>
        <taxon>Euteleostomi</taxon>
        <taxon>Actinopterygii</taxon>
        <taxon>Neopterygii</taxon>
        <taxon>Teleostei</taxon>
        <taxon>Neoteleostei</taxon>
        <taxon>Acanthomorphata</taxon>
        <taxon>Carangaria</taxon>
        <taxon>Pleuronectiformes</taxon>
        <taxon>Pleuronectoidei</taxon>
        <taxon>Pleuronectidae</taxon>
        <taxon>Pleuronectes</taxon>
    </lineage>
</organism>
<evidence type="ECO:0000313" key="3">
    <source>
        <dbReference type="Proteomes" id="UP001153269"/>
    </source>
</evidence>
<protein>
    <submittedName>
        <fullName evidence="2">Uncharacterized protein</fullName>
    </submittedName>
</protein>
<evidence type="ECO:0000313" key="2">
    <source>
        <dbReference type="EMBL" id="CAB1454750.1"/>
    </source>
</evidence>
<dbReference type="EMBL" id="CADEAL010004225">
    <property type="protein sequence ID" value="CAB1454750.1"/>
    <property type="molecule type" value="Genomic_DNA"/>
</dbReference>
<accession>A0A9N7VV18</accession>
<evidence type="ECO:0000256" key="1">
    <source>
        <dbReference type="SAM" id="MobiDB-lite"/>
    </source>
</evidence>
<keyword evidence="3" id="KW-1185">Reference proteome</keyword>
<proteinExistence type="predicted"/>
<gene>
    <name evidence="2" type="ORF">PLEPLA_LOCUS42517</name>
</gene>
<comment type="caution">
    <text evidence="2">The sequence shown here is derived from an EMBL/GenBank/DDBJ whole genome shotgun (WGS) entry which is preliminary data.</text>
</comment>
<dbReference type="Proteomes" id="UP001153269">
    <property type="component" value="Unassembled WGS sequence"/>
</dbReference>
<reference evidence="2" key="1">
    <citation type="submission" date="2020-03" db="EMBL/GenBank/DDBJ databases">
        <authorList>
            <person name="Weist P."/>
        </authorList>
    </citation>
    <scope>NUCLEOTIDE SEQUENCE</scope>
</reference>
<dbReference type="AlphaFoldDB" id="A0A9N7VV18"/>
<sequence>MGVLVRGKCIWMSDKRLINHLQRLSLQQGKAMPSPISTQSHPSNITGHKNLHQTINVSRRPPLPSHPCRDVVILGEGTLEARPPLAPVVGIYLRERDDMEIDNITDKEMCVSSDLDQNREEEGQRGGASPVC</sequence>
<name>A0A9N7VV18_PLEPL</name>
<feature type="region of interest" description="Disordered" evidence="1">
    <location>
        <begin position="112"/>
        <end position="132"/>
    </location>
</feature>